<evidence type="ECO:0000256" key="4">
    <source>
        <dbReference type="ARBA" id="ARBA00022691"/>
    </source>
</evidence>
<dbReference type="InterPro" id="IPR023576">
    <property type="entry name" value="UbiE/COQ5_MeTrFase_CS"/>
</dbReference>
<dbReference type="EC" id="2.1.1.163" evidence="5"/>
<dbReference type="RefSeq" id="WP_115011529.1">
    <property type="nucleotide sequence ID" value="NZ_UGHV01000001.1"/>
</dbReference>
<evidence type="ECO:0000313" key="7">
    <source>
        <dbReference type="Proteomes" id="UP000254841"/>
    </source>
</evidence>
<feature type="binding site" evidence="5">
    <location>
        <position position="177"/>
    </location>
    <ligand>
        <name>S-adenosyl-L-methionine</name>
        <dbReference type="ChEBI" id="CHEBI:59789"/>
    </ligand>
</feature>
<dbReference type="SUPFAM" id="SSF53335">
    <property type="entry name" value="S-adenosyl-L-methionine-dependent methyltransferases"/>
    <property type="match status" value="1"/>
</dbReference>
<accession>A0A377J462</accession>
<proteinExistence type="inferred from homology"/>
<gene>
    <name evidence="6" type="primary">ubiE_2</name>
    <name evidence="5" type="synonym">menG</name>
    <name evidence="6" type="ORF">NCTC12410_01107</name>
</gene>
<comment type="function">
    <text evidence="5">Methyltransferase required for the conversion of demethylmenaquinol (DMKH2) to menaquinol (MKH2).</text>
</comment>
<organism evidence="6 7">
    <name type="scientific">Helicobacter canis</name>
    <dbReference type="NCBI Taxonomy" id="29419"/>
    <lineage>
        <taxon>Bacteria</taxon>
        <taxon>Pseudomonadati</taxon>
        <taxon>Campylobacterota</taxon>
        <taxon>Epsilonproteobacteria</taxon>
        <taxon>Campylobacterales</taxon>
        <taxon>Helicobacteraceae</taxon>
        <taxon>Helicobacter</taxon>
    </lineage>
</organism>
<keyword evidence="3 5" id="KW-0808">Transferase</keyword>
<dbReference type="GO" id="GO:0008425">
    <property type="term" value="F:2-methoxy-6-polyprenyl-1,4-benzoquinol methyltransferase activity"/>
    <property type="evidence" value="ECO:0007669"/>
    <property type="project" value="TreeGrafter"/>
</dbReference>
<dbReference type="GO" id="GO:0043770">
    <property type="term" value="F:demethylmenaquinone methyltransferase activity"/>
    <property type="evidence" value="ECO:0007669"/>
    <property type="project" value="UniProtKB-UniRule"/>
</dbReference>
<dbReference type="PROSITE" id="PS51608">
    <property type="entry name" value="SAM_MT_UBIE"/>
    <property type="match status" value="1"/>
</dbReference>
<dbReference type="GO" id="GO:0009234">
    <property type="term" value="P:menaquinone biosynthetic process"/>
    <property type="evidence" value="ECO:0007669"/>
    <property type="project" value="UniProtKB-UniRule"/>
</dbReference>
<dbReference type="Pfam" id="PF01209">
    <property type="entry name" value="Ubie_methyltran"/>
    <property type="match status" value="2"/>
</dbReference>
<comment type="catalytic activity">
    <reaction evidence="5">
        <text>a 2-demethylmenaquinol + S-adenosyl-L-methionine = a menaquinol + S-adenosyl-L-homocysteine + H(+)</text>
        <dbReference type="Rhea" id="RHEA:42640"/>
        <dbReference type="Rhea" id="RHEA-COMP:9539"/>
        <dbReference type="Rhea" id="RHEA-COMP:9563"/>
        <dbReference type="ChEBI" id="CHEBI:15378"/>
        <dbReference type="ChEBI" id="CHEBI:18151"/>
        <dbReference type="ChEBI" id="CHEBI:55437"/>
        <dbReference type="ChEBI" id="CHEBI:57856"/>
        <dbReference type="ChEBI" id="CHEBI:59789"/>
        <dbReference type="EC" id="2.1.1.163"/>
    </reaction>
</comment>
<protein>
    <recommendedName>
        <fullName evidence="5">Demethylmenaquinone methyltransferase</fullName>
        <ecNumber evidence="5">2.1.1.163</ecNumber>
    </recommendedName>
</protein>
<dbReference type="InterPro" id="IPR029063">
    <property type="entry name" value="SAM-dependent_MTases_sf"/>
</dbReference>
<dbReference type="CDD" id="cd02440">
    <property type="entry name" value="AdoMet_MTases"/>
    <property type="match status" value="1"/>
</dbReference>
<feature type="binding site" evidence="5">
    <location>
        <position position="107"/>
    </location>
    <ligand>
        <name>S-adenosyl-L-methionine</name>
        <dbReference type="ChEBI" id="CHEBI:59789"/>
    </ligand>
</feature>
<name>A0A377J462_9HELI</name>
<comment type="caution">
    <text evidence="5">Lacks conserved residue(s) required for the propagation of feature annotation.</text>
</comment>
<dbReference type="AlphaFoldDB" id="A0A377J462"/>
<comment type="pathway">
    <text evidence="5">Quinol/quinone metabolism; menaquinone biosynthesis; menaquinol from 1,4-dihydroxy-2-naphthoate: step 2/2.</text>
</comment>
<evidence type="ECO:0000256" key="5">
    <source>
        <dbReference type="HAMAP-Rule" id="MF_01813"/>
    </source>
</evidence>
<reference evidence="6 7" key="1">
    <citation type="submission" date="2018-06" db="EMBL/GenBank/DDBJ databases">
        <authorList>
            <consortium name="Pathogen Informatics"/>
            <person name="Doyle S."/>
        </authorList>
    </citation>
    <scope>NUCLEOTIDE SEQUENCE [LARGE SCALE GENOMIC DNA]</scope>
    <source>
        <strain evidence="6 7">NCTC12410</strain>
    </source>
</reference>
<dbReference type="InterPro" id="IPR004033">
    <property type="entry name" value="UbiE/COQ5_MeTrFase"/>
</dbReference>
<comment type="similarity">
    <text evidence="5">Belongs to the class I-like SAM-binding methyltransferase superfamily. MenG/UbiE family.</text>
</comment>
<dbReference type="Proteomes" id="UP000254841">
    <property type="component" value="Unassembled WGS sequence"/>
</dbReference>
<dbReference type="PANTHER" id="PTHR43591:SF24">
    <property type="entry name" value="2-METHOXY-6-POLYPRENYL-1,4-BENZOQUINOL METHYLASE, MITOCHONDRIAL"/>
    <property type="match status" value="1"/>
</dbReference>
<dbReference type="Gene3D" id="3.40.50.150">
    <property type="entry name" value="Vaccinia Virus protein VP39"/>
    <property type="match status" value="1"/>
</dbReference>
<evidence type="ECO:0000313" key="6">
    <source>
        <dbReference type="EMBL" id="STO97282.1"/>
    </source>
</evidence>
<dbReference type="EMBL" id="UGHV01000001">
    <property type="protein sequence ID" value="STO97282.1"/>
    <property type="molecule type" value="Genomic_DNA"/>
</dbReference>
<sequence>MNSQAHNTQTKDQHTKQEAQKTIIAQKNIIAMFDDIAKDYDKTNRILSLGIDISWRKDAVKRAYKARNTSEIERIVDVACGSGDMIKHWYSYALESNIALSEIIGIDPSQEMLKIAEKKLQTIGGSFAKVDSSSRILEEHSQKLESKKVDSKIALHLGEAKDLSTLQSQSVDILSISYGLRNVLEYEQALREFARVLKPGGIVVVLDFFKKPSPSLLDRIIGIYTKHILPCIGYLISRNYAAYKYLPNSMEEFISPDELALAFEKVGIKPLEIKSYSAGISHLVLGQKPCEKVDKS</sequence>
<evidence type="ECO:0000256" key="3">
    <source>
        <dbReference type="ARBA" id="ARBA00022679"/>
    </source>
</evidence>
<evidence type="ECO:0000256" key="2">
    <source>
        <dbReference type="ARBA" id="ARBA00022603"/>
    </source>
</evidence>
<feature type="binding site" evidence="5">
    <location>
        <position position="82"/>
    </location>
    <ligand>
        <name>S-adenosyl-L-methionine</name>
        <dbReference type="ChEBI" id="CHEBI:59789"/>
    </ligand>
</feature>
<dbReference type="UniPathway" id="UPA00079">
    <property type="reaction ID" value="UER00169"/>
</dbReference>
<dbReference type="GO" id="GO:0032259">
    <property type="term" value="P:methylation"/>
    <property type="evidence" value="ECO:0007669"/>
    <property type="project" value="UniProtKB-KW"/>
</dbReference>
<keyword evidence="1 5" id="KW-0474">Menaquinone biosynthesis</keyword>
<dbReference type="OrthoDB" id="9808140at2"/>
<dbReference type="UniPathway" id="UPA00232"/>
<keyword evidence="4 5" id="KW-0949">S-adenosyl-L-methionine</keyword>
<dbReference type="HAMAP" id="MF_01813">
    <property type="entry name" value="MenG_UbiE_methyltr"/>
    <property type="match status" value="1"/>
</dbReference>
<dbReference type="PANTHER" id="PTHR43591">
    <property type="entry name" value="METHYLTRANSFERASE"/>
    <property type="match status" value="1"/>
</dbReference>
<keyword evidence="6" id="KW-0830">Ubiquinone</keyword>
<keyword evidence="2 5" id="KW-0489">Methyltransferase</keyword>
<evidence type="ECO:0000256" key="1">
    <source>
        <dbReference type="ARBA" id="ARBA00022428"/>
    </source>
</evidence>
<dbReference type="PROSITE" id="PS01183">
    <property type="entry name" value="UBIE_1"/>
    <property type="match status" value="1"/>
</dbReference>